<dbReference type="OrthoDB" id="410307at2759"/>
<evidence type="ECO:0000313" key="8">
    <source>
        <dbReference type="EMBL" id="KAJ2678047.1"/>
    </source>
</evidence>
<comment type="caution">
    <text evidence="8">The sequence shown here is derived from an EMBL/GenBank/DDBJ whole genome shotgun (WGS) entry which is preliminary data.</text>
</comment>
<feature type="zinc finger region" description="C3H1-type" evidence="5">
    <location>
        <begin position="31"/>
        <end position="59"/>
    </location>
</feature>
<feature type="region of interest" description="Disordered" evidence="6">
    <location>
        <begin position="438"/>
        <end position="462"/>
    </location>
</feature>
<feature type="region of interest" description="Disordered" evidence="6">
    <location>
        <begin position="548"/>
        <end position="568"/>
    </location>
</feature>
<feature type="compositionally biased region" description="Low complexity" evidence="6">
    <location>
        <begin position="476"/>
        <end position="499"/>
    </location>
</feature>
<dbReference type="GO" id="GO:0008270">
    <property type="term" value="F:zinc ion binding"/>
    <property type="evidence" value="ECO:0007669"/>
    <property type="project" value="UniProtKB-KW"/>
</dbReference>
<feature type="region of interest" description="Disordered" evidence="6">
    <location>
        <begin position="476"/>
        <end position="505"/>
    </location>
</feature>
<feature type="region of interest" description="Disordered" evidence="6">
    <location>
        <begin position="256"/>
        <end position="275"/>
    </location>
</feature>
<feature type="compositionally biased region" description="Polar residues" evidence="6">
    <location>
        <begin position="256"/>
        <end position="274"/>
    </location>
</feature>
<evidence type="ECO:0000256" key="1">
    <source>
        <dbReference type="ARBA" id="ARBA00022723"/>
    </source>
</evidence>
<sequence length="725" mass="78975">MDPNANLQSTSPEVPSGSASANEKPRIKMQLYKTEPCQNWALYGTCRYGNLCKFAHGMNEQRSRLRHPMYKTSLCKDFPLGKCTFGNRCNFAHSVDELRVQLDGQLGIAGGAQLAPEIPVASVPKPPTQQQMQSHQHQQQYQNQQPQQMQPQQQQLQPQQQQPQSQQLQPQQLQPPSQQQKKFQKRHKQQQLQALLQTPITMLPDGRLLSTFTPVTANAAAANATSPSASNAPKAKGAVASTRNFGELRRYQSMGTLRTTPQLTPSTPNFNPTDGSAPLVSASALALQNMNEGILPASHHSAFNPLPAMPSPLAATALTTAPIVHSLAGSHQSFAAFESSKQSPSLQHLQQDQSNVARRVASLSQLPSLRTAPQASSSADASFEPGVSSGNLLLQGGFQLSSIGVSQGININSNNNNYHHHHTSSLAHAPFEIQSPVLSSPSFRENDESFTPPGGFSEYGNLGYENDFARLNAIQQPQPQQHQPQQHQPQPQQPQQQQHIPHATQRRMLTSSVSMQTLPRFKVPVSWEQPVPKHQPQQHLRHQSSMLTMGTTASSAAQPSSIHVGIGSSSQSSAATLIDSDVWSNTPQSSGFTSLLDPMAPGTKPHESRFFPATTLGSSGFGFGEPSPASNVGTFSVAATADPLGIYYPHTRHQQLRRQQSTDDWMLLRRSRAYGSPTVLADSPSPAALAHMTDNRLTSLDQLRAATVNRKQFNPSLNDSSVFLF</sequence>
<dbReference type="EMBL" id="JANBTW010000025">
    <property type="protein sequence ID" value="KAJ2678047.1"/>
    <property type="molecule type" value="Genomic_DNA"/>
</dbReference>
<feature type="region of interest" description="Disordered" evidence="6">
    <location>
        <begin position="222"/>
        <end position="244"/>
    </location>
</feature>
<gene>
    <name evidence="8" type="ORF">GGI25_002690</name>
</gene>
<keyword evidence="1 5" id="KW-0479">Metal-binding</keyword>
<dbReference type="PANTHER" id="PTHR12547:SF18">
    <property type="entry name" value="PROTEIN TIS11"/>
    <property type="match status" value="1"/>
</dbReference>
<keyword evidence="2" id="KW-0677">Repeat</keyword>
<evidence type="ECO:0000256" key="4">
    <source>
        <dbReference type="ARBA" id="ARBA00022833"/>
    </source>
</evidence>
<dbReference type="Pfam" id="PF00642">
    <property type="entry name" value="zf-CCCH"/>
    <property type="match status" value="2"/>
</dbReference>
<evidence type="ECO:0000313" key="9">
    <source>
        <dbReference type="Proteomes" id="UP001151518"/>
    </source>
</evidence>
<feature type="domain" description="C3H1-type" evidence="7">
    <location>
        <begin position="31"/>
        <end position="59"/>
    </location>
</feature>
<dbReference type="PROSITE" id="PS50103">
    <property type="entry name" value="ZF_C3H1"/>
    <property type="match status" value="2"/>
</dbReference>
<evidence type="ECO:0000256" key="2">
    <source>
        <dbReference type="ARBA" id="ARBA00022737"/>
    </source>
</evidence>
<organism evidence="8 9">
    <name type="scientific">Coemansia spiralis</name>
    <dbReference type="NCBI Taxonomy" id="417178"/>
    <lineage>
        <taxon>Eukaryota</taxon>
        <taxon>Fungi</taxon>
        <taxon>Fungi incertae sedis</taxon>
        <taxon>Zoopagomycota</taxon>
        <taxon>Kickxellomycotina</taxon>
        <taxon>Kickxellomycetes</taxon>
        <taxon>Kickxellales</taxon>
        <taxon>Kickxellaceae</taxon>
        <taxon>Coemansia</taxon>
    </lineage>
</organism>
<dbReference type="SMART" id="SM00356">
    <property type="entry name" value="ZnF_C3H1"/>
    <property type="match status" value="2"/>
</dbReference>
<evidence type="ECO:0000256" key="3">
    <source>
        <dbReference type="ARBA" id="ARBA00022771"/>
    </source>
</evidence>
<reference evidence="8" key="1">
    <citation type="submission" date="2022-07" db="EMBL/GenBank/DDBJ databases">
        <title>Phylogenomic reconstructions and comparative analyses of Kickxellomycotina fungi.</title>
        <authorList>
            <person name="Reynolds N.K."/>
            <person name="Stajich J.E."/>
            <person name="Barry K."/>
            <person name="Grigoriev I.V."/>
            <person name="Crous P."/>
            <person name="Smith M.E."/>
        </authorList>
    </citation>
    <scope>NUCLEOTIDE SEQUENCE</scope>
    <source>
        <strain evidence="8">NRRL 3115</strain>
    </source>
</reference>
<evidence type="ECO:0000256" key="6">
    <source>
        <dbReference type="SAM" id="MobiDB-lite"/>
    </source>
</evidence>
<protein>
    <recommendedName>
        <fullName evidence="7">C3H1-type domain-containing protein</fullName>
    </recommendedName>
</protein>
<proteinExistence type="predicted"/>
<dbReference type="SUPFAM" id="SSF90229">
    <property type="entry name" value="CCCH zinc finger"/>
    <property type="match status" value="2"/>
</dbReference>
<evidence type="ECO:0000259" key="7">
    <source>
        <dbReference type="PROSITE" id="PS50103"/>
    </source>
</evidence>
<keyword evidence="3 5" id="KW-0863">Zinc-finger</keyword>
<dbReference type="AlphaFoldDB" id="A0A9W8G7W1"/>
<evidence type="ECO:0000256" key="5">
    <source>
        <dbReference type="PROSITE-ProRule" id="PRU00723"/>
    </source>
</evidence>
<dbReference type="Gene3D" id="4.10.1000.10">
    <property type="entry name" value="Zinc finger, CCCH-type"/>
    <property type="match status" value="2"/>
</dbReference>
<accession>A0A9W8G7W1</accession>
<feature type="compositionally biased region" description="Low complexity" evidence="6">
    <location>
        <begin position="129"/>
        <end position="181"/>
    </location>
</feature>
<feature type="region of interest" description="Disordered" evidence="6">
    <location>
        <begin position="119"/>
        <end position="191"/>
    </location>
</feature>
<feature type="compositionally biased region" description="Polar residues" evidence="6">
    <location>
        <begin position="1"/>
        <end position="21"/>
    </location>
</feature>
<feature type="zinc finger region" description="C3H1-type" evidence="5">
    <location>
        <begin position="69"/>
        <end position="96"/>
    </location>
</feature>
<feature type="domain" description="C3H1-type" evidence="7">
    <location>
        <begin position="69"/>
        <end position="96"/>
    </location>
</feature>
<dbReference type="Proteomes" id="UP001151518">
    <property type="component" value="Unassembled WGS sequence"/>
</dbReference>
<keyword evidence="4 5" id="KW-0862">Zinc</keyword>
<dbReference type="InterPro" id="IPR036855">
    <property type="entry name" value="Znf_CCCH_sf"/>
</dbReference>
<feature type="region of interest" description="Disordered" evidence="6">
    <location>
        <begin position="1"/>
        <end position="25"/>
    </location>
</feature>
<feature type="compositionally biased region" description="Low complexity" evidence="6">
    <location>
        <begin position="222"/>
        <end position="235"/>
    </location>
</feature>
<dbReference type="GO" id="GO:0003729">
    <property type="term" value="F:mRNA binding"/>
    <property type="evidence" value="ECO:0007669"/>
    <property type="project" value="InterPro"/>
</dbReference>
<dbReference type="InterPro" id="IPR045877">
    <property type="entry name" value="ZFP36-like"/>
</dbReference>
<dbReference type="PANTHER" id="PTHR12547">
    <property type="entry name" value="CCCH ZINC FINGER/TIS11-RELATED"/>
    <property type="match status" value="1"/>
</dbReference>
<name>A0A9W8G7W1_9FUNG</name>
<dbReference type="InterPro" id="IPR000571">
    <property type="entry name" value="Znf_CCCH"/>
</dbReference>